<dbReference type="Proteomes" id="UP000241610">
    <property type="component" value="Segment"/>
</dbReference>
<evidence type="ECO:0000313" key="9">
    <source>
        <dbReference type="Proteomes" id="UP000241265"/>
    </source>
</evidence>
<dbReference type="Proteomes" id="UP000203521">
    <property type="component" value="Segment"/>
</dbReference>
<keyword evidence="1" id="KW-0175">Coiled coil</keyword>
<evidence type="ECO:0000313" key="8">
    <source>
        <dbReference type="Proteomes" id="UP000240287"/>
    </source>
</evidence>
<sequence>MKLSEYLQVEGQEGLVRDMNTGAIINTAPKPKKRLAEEFRNVQDDLNTLKEEMSEIKSLLKQLIK</sequence>
<organism evidence="2 7">
    <name type="scientific">Synechococcus phage S-CAM1</name>
    <dbReference type="NCBI Taxonomy" id="754037"/>
    <lineage>
        <taxon>Viruses</taxon>
        <taxon>Duplodnaviria</taxon>
        <taxon>Heunggongvirae</taxon>
        <taxon>Uroviricota</taxon>
        <taxon>Caudoviricetes</taxon>
        <taxon>Pantevenvirales</taxon>
        <taxon>Kyanoviridae</taxon>
        <taxon>Anaposvirus</taxon>
        <taxon>Anaposvirus socalone</taxon>
    </lineage>
</organism>
<evidence type="ECO:0000313" key="4">
    <source>
        <dbReference type="EMBL" id="AOV57595.1"/>
    </source>
</evidence>
<keyword evidence="7" id="KW-1185">Reference proteome</keyword>
<reference evidence="2 7" key="1">
    <citation type="submission" date="2010-11" db="EMBL/GenBank/DDBJ databases">
        <title>The Genome Sequence of Synechococcus phage S-CAM1 0208SB26.</title>
        <authorList>
            <consortium name="The Broad Institute Genome Sequencing Platform"/>
            <person name="Henn M.R."/>
            <person name="Martiny J."/>
            <person name="Weihe C."/>
            <person name="Levin J."/>
            <person name="Malboeuf C."/>
            <person name="Casali M."/>
            <person name="Russ C."/>
            <person name="Lennon N."/>
            <person name="Chapman S.B."/>
            <person name="Erlich R."/>
            <person name="Young S.K."/>
            <person name="Yandava C."/>
            <person name="Zeng Q."/>
            <person name="Alvarado L."/>
            <person name="Anderson S."/>
            <person name="Berlin A."/>
            <person name="Chen Z."/>
            <person name="Freedman E."/>
            <person name="Gellesch M."/>
            <person name="Goldberg J."/>
            <person name="Green L."/>
            <person name="Griggs A."/>
            <person name="Gujja S."/>
            <person name="Heilman E.R."/>
            <person name="Heiman D."/>
            <person name="Hollinger A."/>
            <person name="Howarth C."/>
            <person name="Larson L."/>
            <person name="Mehta T."/>
            <person name="Pearson M."/>
            <person name="Roberts A."/>
            <person name="Ryan E."/>
            <person name="Saif S."/>
            <person name="Shea T."/>
            <person name="Shenoy N."/>
            <person name="Sisk P."/>
            <person name="Stolte C."/>
            <person name="Sykes S."/>
            <person name="White J."/>
            <person name="Haas B."/>
            <person name="Nusbaum C."/>
            <person name="Birren B."/>
        </authorList>
    </citation>
    <scope>NUCLEOTIDE SEQUENCE [LARGE SCALE GENOMIC DNA]</scope>
    <source>
        <strain evidence="2 7">S-CAM1</strain>
    </source>
</reference>
<gene>
    <name evidence="6" type="ORF">C290910_090</name>
    <name evidence="4" type="ORF">N170310_090</name>
    <name evidence="3" type="ORF">N330309_090</name>
    <name evidence="5" type="ORF">S170810_090</name>
    <name evidence="2" type="ORF">SXBG_00009</name>
</gene>
<dbReference type="Proteomes" id="UP000241265">
    <property type="component" value="Genome"/>
</dbReference>
<dbReference type="Proteomes" id="UP000241494">
    <property type="component" value="Segment"/>
</dbReference>
<name>M4QH60_9CAUD</name>
<dbReference type="RefSeq" id="YP_007672924.1">
    <property type="nucleotide sequence ID" value="NC_020837.1"/>
</dbReference>
<reference evidence="8 9" key="2">
    <citation type="journal article" date="2016" name="Virology">
        <title>The genomic content and context of auxiliary metabolic genes in marine cyanomyoviruses.</title>
        <authorList>
            <person name="Crummett L.T."/>
            <person name="Puxty R.J."/>
            <person name="Weihe C."/>
            <person name="Marston M.F."/>
            <person name="Martiny J.B."/>
        </authorList>
    </citation>
    <scope>NUCLEOTIDE SEQUENCE [LARGE SCALE GENOMIC DNA]</scope>
    <source>
        <strain evidence="3">0309SB33</strain>
        <strain evidence="4">0310NB17</strain>
        <strain evidence="5">0810SB17</strain>
        <strain evidence="6">0910CC29</strain>
    </source>
</reference>
<dbReference type="EMBL" id="KU686193">
    <property type="protein sequence ID" value="AOV57595.1"/>
    <property type="molecule type" value="Genomic_DNA"/>
</dbReference>
<evidence type="ECO:0000313" key="2">
    <source>
        <dbReference type="EMBL" id="AGH26746.1"/>
    </source>
</evidence>
<proteinExistence type="predicted"/>
<dbReference type="Proteomes" id="UP000240287">
    <property type="component" value="Genome"/>
</dbReference>
<evidence type="ECO:0000256" key="1">
    <source>
        <dbReference type="SAM" id="Coils"/>
    </source>
</evidence>
<protein>
    <submittedName>
        <fullName evidence="2">Uncharacterized protein</fullName>
    </submittedName>
</protein>
<dbReference type="OrthoDB" id="38490at10239"/>
<accession>M4QH60</accession>
<feature type="coiled-coil region" evidence="1">
    <location>
        <begin position="32"/>
        <end position="59"/>
    </location>
</feature>
<evidence type="ECO:0000313" key="6">
    <source>
        <dbReference type="EMBL" id="AOV58345.1"/>
    </source>
</evidence>
<dbReference type="EMBL" id="KU686195">
    <property type="protein sequence ID" value="AOV58095.1"/>
    <property type="molecule type" value="Genomic_DNA"/>
</dbReference>
<dbReference type="EMBL" id="KU686196">
    <property type="protein sequence ID" value="AOV58345.1"/>
    <property type="molecule type" value="Genomic_DNA"/>
</dbReference>
<evidence type="ECO:0000313" key="5">
    <source>
        <dbReference type="EMBL" id="AOV58095.1"/>
    </source>
</evidence>
<evidence type="ECO:0000313" key="7">
    <source>
        <dbReference type="Proteomes" id="UP000203521"/>
    </source>
</evidence>
<dbReference type="EMBL" id="HQ634177">
    <property type="protein sequence ID" value="AGH26746.1"/>
    <property type="molecule type" value="Genomic_DNA"/>
</dbReference>
<evidence type="ECO:0000313" key="3">
    <source>
        <dbReference type="EMBL" id="AOV57345.1"/>
    </source>
</evidence>
<dbReference type="KEGG" id="vg:15009422"/>
<dbReference type="GeneID" id="15009422"/>
<dbReference type="EMBL" id="KU686192">
    <property type="protein sequence ID" value="AOV57345.1"/>
    <property type="molecule type" value="Genomic_DNA"/>
</dbReference>